<evidence type="ECO:0000313" key="2">
    <source>
        <dbReference type="EMBL" id="GBP45995.1"/>
    </source>
</evidence>
<sequence length="107" mass="12660">MHQHKCDVKYNVLRRTHLKCQCHRMERLVFITTLVDMAVVYVRVLYVTERHIGTRRPAASWRTCASTRRPEHSRRAQSATCRHACPAHAHDGKLITRPWLRPRLVRP</sequence>
<protein>
    <submittedName>
        <fullName evidence="2">Uncharacterized protein</fullName>
    </submittedName>
</protein>
<proteinExistence type="predicted"/>
<name>A0A4C1W773_EUMVA</name>
<dbReference type="EMBL" id="BGZK01000475">
    <property type="protein sequence ID" value="GBP45995.1"/>
    <property type="molecule type" value="Genomic_DNA"/>
</dbReference>
<accession>A0A4C1W773</accession>
<evidence type="ECO:0000313" key="3">
    <source>
        <dbReference type="Proteomes" id="UP000299102"/>
    </source>
</evidence>
<keyword evidence="1" id="KW-1133">Transmembrane helix</keyword>
<keyword evidence="3" id="KW-1185">Reference proteome</keyword>
<dbReference type="Proteomes" id="UP000299102">
    <property type="component" value="Unassembled WGS sequence"/>
</dbReference>
<evidence type="ECO:0000256" key="1">
    <source>
        <dbReference type="SAM" id="Phobius"/>
    </source>
</evidence>
<gene>
    <name evidence="2" type="ORF">EVAR_24188_1</name>
</gene>
<keyword evidence="1" id="KW-0812">Transmembrane</keyword>
<keyword evidence="1" id="KW-0472">Membrane</keyword>
<organism evidence="2 3">
    <name type="scientific">Eumeta variegata</name>
    <name type="common">Bagworm moth</name>
    <name type="synonym">Eumeta japonica</name>
    <dbReference type="NCBI Taxonomy" id="151549"/>
    <lineage>
        <taxon>Eukaryota</taxon>
        <taxon>Metazoa</taxon>
        <taxon>Ecdysozoa</taxon>
        <taxon>Arthropoda</taxon>
        <taxon>Hexapoda</taxon>
        <taxon>Insecta</taxon>
        <taxon>Pterygota</taxon>
        <taxon>Neoptera</taxon>
        <taxon>Endopterygota</taxon>
        <taxon>Lepidoptera</taxon>
        <taxon>Glossata</taxon>
        <taxon>Ditrysia</taxon>
        <taxon>Tineoidea</taxon>
        <taxon>Psychidae</taxon>
        <taxon>Oiketicinae</taxon>
        <taxon>Eumeta</taxon>
    </lineage>
</organism>
<dbReference type="AlphaFoldDB" id="A0A4C1W773"/>
<feature type="transmembrane region" description="Helical" evidence="1">
    <location>
        <begin position="28"/>
        <end position="46"/>
    </location>
</feature>
<comment type="caution">
    <text evidence="2">The sequence shown here is derived from an EMBL/GenBank/DDBJ whole genome shotgun (WGS) entry which is preliminary data.</text>
</comment>
<reference evidence="2 3" key="1">
    <citation type="journal article" date="2019" name="Commun. Biol.">
        <title>The bagworm genome reveals a unique fibroin gene that provides high tensile strength.</title>
        <authorList>
            <person name="Kono N."/>
            <person name="Nakamura H."/>
            <person name="Ohtoshi R."/>
            <person name="Tomita M."/>
            <person name="Numata K."/>
            <person name="Arakawa K."/>
        </authorList>
    </citation>
    <scope>NUCLEOTIDE SEQUENCE [LARGE SCALE GENOMIC DNA]</scope>
</reference>